<dbReference type="Proteomes" id="UP001556631">
    <property type="component" value="Unassembled WGS sequence"/>
</dbReference>
<comment type="caution">
    <text evidence="1">The sequence shown here is derived from an EMBL/GenBank/DDBJ whole genome shotgun (WGS) entry which is preliminary data.</text>
</comment>
<gene>
    <name evidence="1" type="ORF">AB3X52_17440</name>
</gene>
<evidence type="ECO:0000313" key="1">
    <source>
        <dbReference type="EMBL" id="MEX0429406.1"/>
    </source>
</evidence>
<organism evidence="1 2">
    <name type="scientific">Nocardioides eburneus</name>
    <dbReference type="NCBI Taxonomy" id="3231482"/>
    <lineage>
        <taxon>Bacteria</taxon>
        <taxon>Bacillati</taxon>
        <taxon>Actinomycetota</taxon>
        <taxon>Actinomycetes</taxon>
        <taxon>Propionibacteriales</taxon>
        <taxon>Nocardioidaceae</taxon>
        <taxon>Nocardioides</taxon>
    </lineage>
</organism>
<keyword evidence="1" id="KW-0482">Metalloprotease</keyword>
<reference evidence="1 2" key="1">
    <citation type="submission" date="2024-07" db="EMBL/GenBank/DDBJ databases">
        <authorList>
            <person name="Lee S."/>
            <person name="Kang M."/>
        </authorList>
    </citation>
    <scope>NUCLEOTIDE SEQUENCE [LARGE SCALE GENOMIC DNA]</scope>
    <source>
        <strain evidence="1 2">DS6</strain>
    </source>
</reference>
<proteinExistence type="predicted"/>
<keyword evidence="1" id="KW-0378">Hydrolase</keyword>
<protein>
    <submittedName>
        <fullName evidence="1">MXAN_6640 family putative metalloprotease</fullName>
    </submittedName>
</protein>
<dbReference type="EMBL" id="JBFPJR010000042">
    <property type="protein sequence ID" value="MEX0429406.1"/>
    <property type="molecule type" value="Genomic_DNA"/>
</dbReference>
<sequence>MPSSRFPALSALARTTLLAVIVSAGVAVTVPAYAGPAGAPGSGSSSSPSVIAGLTLTERTTTLAARRALDQAADVLAPKSARRAKQTLVHGRDATMALANLYVHRDQMSASDQSTASRMLARPTPGKRLCSTKVPICIHWLTSGDDKSSWAWVKQVRSVMENVYARYHKAGYRRPVGDGAVGGKKNYVDIYLRDVFDQGYYGYCAPDGKPANAPQGSTTAKAYCVLDNDYAHRQYPENTPLQNLQVTAAHEFFHAIQFGYDAGEDLWLMEGTAVWAEDEIYSAVNDNLQYLPYGQLRRPRTPLDKQTTYGVYGNWIFFRYLSERMPRKVGGMPLILRQIWQHADSTKGKKKNDYSIQAVADAVADRGKLFRTLYLQFAEANHHPWRAYREGRANKYPIAPITKSVTIRPASSSANGAYTLQHLTSASTRFVSHNVPAGRKLRVQVHLTRPGMQAAIVTVYLKSGALKKYPVKVNGRGNGSVAVPFATKTVQKAELTLASAARSYTCWKGTGMSCHGKPKYDALRDTWKGTLVKG</sequence>
<dbReference type="RefSeq" id="WP_367995370.1">
    <property type="nucleotide sequence ID" value="NZ_JBFPJR010000042.1"/>
</dbReference>
<accession>A0ABV3T2H2</accession>
<keyword evidence="2" id="KW-1185">Reference proteome</keyword>
<dbReference type="NCBIfam" id="NF045524">
    <property type="entry name" value="MXAN_6640_HExxH"/>
    <property type="match status" value="1"/>
</dbReference>
<name>A0ABV3T2H2_9ACTN</name>
<keyword evidence="1" id="KW-0645">Protease</keyword>
<evidence type="ECO:0000313" key="2">
    <source>
        <dbReference type="Proteomes" id="UP001556631"/>
    </source>
</evidence>
<dbReference type="GO" id="GO:0008237">
    <property type="term" value="F:metallopeptidase activity"/>
    <property type="evidence" value="ECO:0007669"/>
    <property type="project" value="UniProtKB-KW"/>
</dbReference>